<evidence type="ECO:0000313" key="3">
    <source>
        <dbReference type="Proteomes" id="UP001501920"/>
    </source>
</evidence>
<organism evidence="2 3">
    <name type="scientific">Pygocentrus nattereri</name>
    <name type="common">Red-bellied piranha</name>
    <dbReference type="NCBI Taxonomy" id="42514"/>
    <lineage>
        <taxon>Eukaryota</taxon>
        <taxon>Metazoa</taxon>
        <taxon>Chordata</taxon>
        <taxon>Craniata</taxon>
        <taxon>Vertebrata</taxon>
        <taxon>Euteleostomi</taxon>
        <taxon>Actinopterygii</taxon>
        <taxon>Neopterygii</taxon>
        <taxon>Teleostei</taxon>
        <taxon>Ostariophysi</taxon>
        <taxon>Characiformes</taxon>
        <taxon>Characoidei</taxon>
        <taxon>Pygocentrus</taxon>
    </lineage>
</organism>
<feature type="region of interest" description="Disordered" evidence="1">
    <location>
        <begin position="351"/>
        <end position="379"/>
    </location>
</feature>
<proteinExistence type="predicted"/>
<feature type="region of interest" description="Disordered" evidence="1">
    <location>
        <begin position="406"/>
        <end position="456"/>
    </location>
</feature>
<dbReference type="Ensembl" id="ENSPNAT00000004101.2">
    <property type="protein sequence ID" value="ENSPNAP00000026839.2"/>
    <property type="gene ID" value="ENSPNAG00000012179.2"/>
</dbReference>
<feature type="compositionally biased region" description="Basic and acidic residues" evidence="1">
    <location>
        <begin position="288"/>
        <end position="301"/>
    </location>
</feature>
<feature type="compositionally biased region" description="Polar residues" evidence="1">
    <location>
        <begin position="411"/>
        <end position="425"/>
    </location>
</feature>
<keyword evidence="3" id="KW-1185">Reference proteome</keyword>
<feature type="compositionally biased region" description="Low complexity" evidence="1">
    <location>
        <begin position="306"/>
        <end position="322"/>
    </location>
</feature>
<reference evidence="2" key="2">
    <citation type="submission" date="2025-08" db="UniProtKB">
        <authorList>
            <consortium name="Ensembl"/>
        </authorList>
    </citation>
    <scope>IDENTIFICATION</scope>
</reference>
<feature type="region of interest" description="Disordered" evidence="1">
    <location>
        <begin position="285"/>
        <end position="322"/>
    </location>
</feature>
<evidence type="ECO:0000256" key="1">
    <source>
        <dbReference type="SAM" id="MobiDB-lite"/>
    </source>
</evidence>
<feature type="compositionally biased region" description="Low complexity" evidence="1">
    <location>
        <begin position="355"/>
        <end position="379"/>
    </location>
</feature>
<accession>A0A3B4DV43</accession>
<feature type="compositionally biased region" description="Polar residues" evidence="1">
    <location>
        <begin position="434"/>
        <end position="447"/>
    </location>
</feature>
<name>A0A3B4DV43_PYGNA</name>
<reference evidence="2" key="3">
    <citation type="submission" date="2025-09" db="UniProtKB">
        <authorList>
            <consortium name="Ensembl"/>
        </authorList>
    </citation>
    <scope>IDENTIFICATION</scope>
</reference>
<feature type="region of interest" description="Disordered" evidence="1">
    <location>
        <begin position="503"/>
        <end position="528"/>
    </location>
</feature>
<sequence>MRLGPIKQRHSLYTDSKAGPREPDKVIRYGALVVGDHYKGILNETVVDLETKLRGEAAEDSEGYQADQPEATVNQLAELKLQRLRPSVRCGNDSMTLHLLGWSVPDFLVETGEENPVPLSEMPAHCGFSVKRARGDVFLVAKYDGCPITQQGDSYILSLRLWDTPVRMSCSVASPLKVSCLPSAMVIELGVSVDAIKLKANREWQPLVQACSTCGFTLEAVSSGWIITAPYMSNCFQIEGAHRLLSVLYMYGELTLSCPVVQAPAMTLLPADEFLPVPPAPQAPVDHPFPHDYADAHDHPRSPIVAPKSTAPTSTASSTPTKASAREQLWYAYPYDYARPWPFYHSPPRAPPNSPTVAPKSTAPTSTASATASSTPTKASAREQLWYAYPYDYARPWPFYHSPPRAPPNSPTVAPKSTGSTTMSVPTKAGADQPTKSPKVSPETTAPTIGLKVKPPSDDQQLSYRFPWLPGVYDPLVPNSQSLPVSAPVSLPWILYPRRHSKKDQKHSVPVDAASAGSQSAPFTRNRDDLQPVYPRQKWYYPMYQVPYASQHKPASSVVSPSTTIRREEHGVPQLYSLRYDPLAFSPPMQSSRDSGMYPLISRPAHDHVSASRWWKSVSHPAQLSPLLVKAWLTNKVS</sequence>
<evidence type="ECO:0000313" key="2">
    <source>
        <dbReference type="Ensembl" id="ENSPNAP00000026839.2"/>
    </source>
</evidence>
<dbReference type="Proteomes" id="UP001501920">
    <property type="component" value="Chromosome 21"/>
</dbReference>
<dbReference type="GeneTree" id="ENSGT01030000234812"/>
<dbReference type="OMA" id="AREQLWY"/>
<dbReference type="AlphaFoldDB" id="A0A3B4DV43"/>
<feature type="region of interest" description="Disordered" evidence="1">
    <location>
        <begin position="1"/>
        <end position="20"/>
    </location>
</feature>
<protein>
    <submittedName>
        <fullName evidence="2">Uncharacterized protein</fullName>
    </submittedName>
</protein>
<reference evidence="2 3" key="1">
    <citation type="submission" date="2020-10" db="EMBL/GenBank/DDBJ databases">
        <title>Pygocentrus nattereri (red-bellied piranha) genome, fPygNat1, primary haplotype.</title>
        <authorList>
            <person name="Myers G."/>
            <person name="Meyer A."/>
            <person name="Karagic N."/>
            <person name="Pippel M."/>
            <person name="Winkler S."/>
            <person name="Tracey A."/>
            <person name="Wood J."/>
            <person name="Formenti G."/>
            <person name="Howe K."/>
            <person name="Fedrigo O."/>
            <person name="Jarvis E.D."/>
        </authorList>
    </citation>
    <scope>NUCLEOTIDE SEQUENCE [LARGE SCALE GENOMIC DNA]</scope>
</reference>